<dbReference type="Gene3D" id="1.20.144.10">
    <property type="entry name" value="Phosphatidic acid phosphatase type 2/haloperoxidase"/>
    <property type="match status" value="1"/>
</dbReference>
<dbReference type="Pfam" id="PF01569">
    <property type="entry name" value="PAP2"/>
    <property type="match status" value="1"/>
</dbReference>
<dbReference type="eggNOG" id="COG0671">
    <property type="taxonomic scope" value="Bacteria"/>
</dbReference>
<reference evidence="4" key="1">
    <citation type="submission" date="2011-04" db="EMBL/GenBank/DDBJ databases">
        <title>Complete sequence of Cellvibrio gilvus ATCC 13127.</title>
        <authorList>
            <person name="Lucas S."/>
            <person name="Han J."/>
            <person name="Lapidus A."/>
            <person name="Cheng J.-F."/>
            <person name="Goodwin L."/>
            <person name="Pitluck S."/>
            <person name="Peters L."/>
            <person name="Munk A."/>
            <person name="Detter J.C."/>
            <person name="Han C."/>
            <person name="Tapia R."/>
            <person name="Land M."/>
            <person name="Hauser L."/>
            <person name="Kyrpides N."/>
            <person name="Ivanova N."/>
            <person name="Ovchinnikova G."/>
            <person name="Pagani I."/>
            <person name="Mead D."/>
            <person name="Brumm P."/>
            <person name="Woyke T."/>
        </authorList>
    </citation>
    <scope>NUCLEOTIDE SEQUENCE [LARGE SCALE GENOMIC DNA]</scope>
    <source>
        <strain evidence="4">ATCC 13127 / NRRL B-14078</strain>
    </source>
</reference>
<proteinExistence type="predicted"/>
<dbReference type="Proteomes" id="UP000000485">
    <property type="component" value="Chromosome"/>
</dbReference>
<dbReference type="SMART" id="SM00014">
    <property type="entry name" value="acidPPc"/>
    <property type="match status" value="1"/>
</dbReference>
<organism evidence="3 4">
    <name type="scientific">Cellulomonas gilvus (strain ATCC 13127 / NRRL B-14078)</name>
    <name type="common">Cellvibrio gilvus</name>
    <dbReference type="NCBI Taxonomy" id="593907"/>
    <lineage>
        <taxon>Bacteria</taxon>
        <taxon>Bacillati</taxon>
        <taxon>Actinomycetota</taxon>
        <taxon>Actinomycetes</taxon>
        <taxon>Micrococcales</taxon>
        <taxon>Cellulomonadaceae</taxon>
        <taxon>Cellulomonas</taxon>
    </lineage>
</organism>
<dbReference type="SUPFAM" id="SSF48317">
    <property type="entry name" value="Acid phosphatase/Vanadium-dependent haloperoxidase"/>
    <property type="match status" value="1"/>
</dbReference>
<dbReference type="EMBL" id="CP002665">
    <property type="protein sequence ID" value="AEI10844.1"/>
    <property type="molecule type" value="Genomic_DNA"/>
</dbReference>
<feature type="transmembrane region" description="Helical" evidence="1">
    <location>
        <begin position="139"/>
        <end position="160"/>
    </location>
</feature>
<evidence type="ECO:0000313" key="3">
    <source>
        <dbReference type="EMBL" id="AEI10844.1"/>
    </source>
</evidence>
<feature type="transmembrane region" description="Helical" evidence="1">
    <location>
        <begin position="198"/>
        <end position="215"/>
    </location>
</feature>
<feature type="domain" description="Phosphatidic acid phosphatase type 2/haloperoxidase" evidence="2">
    <location>
        <begin position="96"/>
        <end position="209"/>
    </location>
</feature>
<protein>
    <submittedName>
        <fullName evidence="3">Phosphoesterase PA-phosphatase related protein</fullName>
    </submittedName>
</protein>
<gene>
    <name evidence="3" type="ordered locus">Celgi_0322</name>
</gene>
<dbReference type="AlphaFoldDB" id="F8A481"/>
<keyword evidence="1" id="KW-0812">Transmembrane</keyword>
<dbReference type="RefSeq" id="WP_013882369.1">
    <property type="nucleotide sequence ID" value="NC_015671.1"/>
</dbReference>
<keyword evidence="1" id="KW-0472">Membrane</keyword>
<dbReference type="PANTHER" id="PTHR14969">
    <property type="entry name" value="SPHINGOSINE-1-PHOSPHATE PHOSPHOHYDROLASE"/>
    <property type="match status" value="1"/>
</dbReference>
<dbReference type="STRING" id="593907.Celgi_0322"/>
<accession>F8A481</accession>
<dbReference type="CDD" id="cd03392">
    <property type="entry name" value="PAP2_like_2"/>
    <property type="match status" value="1"/>
</dbReference>
<dbReference type="PANTHER" id="PTHR14969:SF13">
    <property type="entry name" value="AT30094P"/>
    <property type="match status" value="1"/>
</dbReference>
<evidence type="ECO:0000256" key="1">
    <source>
        <dbReference type="SAM" id="Phobius"/>
    </source>
</evidence>
<keyword evidence="1" id="KW-1133">Transmembrane helix</keyword>
<feature type="transmembrane region" description="Helical" evidence="1">
    <location>
        <begin position="166"/>
        <end position="186"/>
    </location>
</feature>
<evidence type="ECO:0000313" key="4">
    <source>
        <dbReference type="Proteomes" id="UP000000485"/>
    </source>
</evidence>
<dbReference type="InterPro" id="IPR036938">
    <property type="entry name" value="PAP2/HPO_sf"/>
</dbReference>
<dbReference type="InterPro" id="IPR000326">
    <property type="entry name" value="PAP2/HPO"/>
</dbReference>
<feature type="transmembrane region" description="Helical" evidence="1">
    <location>
        <begin position="12"/>
        <end position="32"/>
    </location>
</feature>
<keyword evidence="4" id="KW-1185">Reference proteome</keyword>
<dbReference type="OrthoDB" id="5289372at2"/>
<dbReference type="KEGG" id="cga:Celgi_0322"/>
<evidence type="ECO:0000259" key="2">
    <source>
        <dbReference type="SMART" id="SM00014"/>
    </source>
</evidence>
<sequence length="230" mass="24013" precursor="true">MHPWRARRRALLRAAAVGVGVSVPVFVLAYLVRAGAPGLQHADESVVFAATTFTREHEPLRDVLIAWQEVFHPRWVNIAGVAVCAWVWRRHALPGRAVWAAGTLLASWGLTNLLKAVIDRARPVIDDALVHAPGGSFPSGHATASAVAGVTLTVLLWPLLGARARVLVPGLAAVLVVATCADRVLLGAHFPSDVVGGLLLGAAMAGASAVGYLGLASSSPVPDPVAEERP</sequence>
<name>F8A481_CELGA</name>
<dbReference type="HOGENOM" id="CLU_072573_3_1_11"/>
<feature type="transmembrane region" description="Helical" evidence="1">
    <location>
        <begin position="97"/>
        <end position="118"/>
    </location>
</feature>